<evidence type="ECO:0000313" key="3">
    <source>
        <dbReference type="EMBL" id="MBG9378002.1"/>
    </source>
</evidence>
<evidence type="ECO:0000313" key="4">
    <source>
        <dbReference type="Proteomes" id="UP000628448"/>
    </source>
</evidence>
<keyword evidence="1" id="KW-0472">Membrane</keyword>
<keyword evidence="4" id="KW-1185">Reference proteome</keyword>
<dbReference type="Pfam" id="PF08241">
    <property type="entry name" value="Methyltransf_11"/>
    <property type="match status" value="1"/>
</dbReference>
<proteinExistence type="predicted"/>
<reference evidence="3" key="1">
    <citation type="submission" date="2020-11" db="EMBL/GenBank/DDBJ databases">
        <title>Bacterial whole genome sequence for Panacibacter sp. DH6.</title>
        <authorList>
            <person name="Le V."/>
            <person name="Ko S."/>
            <person name="Ahn C.-Y."/>
            <person name="Oh H.-M."/>
        </authorList>
    </citation>
    <scope>NUCLEOTIDE SEQUENCE</scope>
    <source>
        <strain evidence="3">DH6</strain>
    </source>
</reference>
<accession>A0A931GZ30</accession>
<feature type="domain" description="Methyltransferase type 11" evidence="2">
    <location>
        <begin position="124"/>
        <end position="192"/>
    </location>
</feature>
<dbReference type="SUPFAM" id="SSF53335">
    <property type="entry name" value="S-adenosyl-L-methionine-dependent methyltransferases"/>
    <property type="match status" value="1"/>
</dbReference>
<dbReference type="EMBL" id="JADWYR010000002">
    <property type="protein sequence ID" value="MBG9378002.1"/>
    <property type="molecule type" value="Genomic_DNA"/>
</dbReference>
<dbReference type="InterPro" id="IPR029063">
    <property type="entry name" value="SAM-dependent_MTases_sf"/>
</dbReference>
<dbReference type="GO" id="GO:0032259">
    <property type="term" value="P:methylation"/>
    <property type="evidence" value="ECO:0007669"/>
    <property type="project" value="UniProtKB-KW"/>
</dbReference>
<evidence type="ECO:0000256" key="1">
    <source>
        <dbReference type="SAM" id="Phobius"/>
    </source>
</evidence>
<sequence>MRKPLQGIGNIIRFNWPFYLLSLLIFLILMLFAFTAVNPIRFWLFFTCTCISGVTLLSIIISAYIYDFSGLYRMRWLTDMIDKEAATAVNVHAGFDETSEILQKKYHFRNLLVFDFYNSRNHTEPSIKLARKLYKPVTGAVKIATDHLPLANDTADMVFVMFAAHEIRNVEERIIFFKELQRIISSKGKIVVTEHLRDIPNFIAYTVGFFHFYSRNNWLKTFAAANLSVAATIKITPFIKTFILQKHGTAS</sequence>
<keyword evidence="3" id="KW-0808">Transferase</keyword>
<name>A0A931GZ30_9BACT</name>
<dbReference type="GO" id="GO:0008757">
    <property type="term" value="F:S-adenosylmethionine-dependent methyltransferase activity"/>
    <property type="evidence" value="ECO:0007669"/>
    <property type="project" value="InterPro"/>
</dbReference>
<gene>
    <name evidence="3" type="ORF">I5907_17315</name>
</gene>
<dbReference type="Proteomes" id="UP000628448">
    <property type="component" value="Unassembled WGS sequence"/>
</dbReference>
<organism evidence="3 4">
    <name type="scientific">Panacibacter microcysteis</name>
    <dbReference type="NCBI Taxonomy" id="2793269"/>
    <lineage>
        <taxon>Bacteria</taxon>
        <taxon>Pseudomonadati</taxon>
        <taxon>Bacteroidota</taxon>
        <taxon>Chitinophagia</taxon>
        <taxon>Chitinophagales</taxon>
        <taxon>Chitinophagaceae</taxon>
        <taxon>Panacibacter</taxon>
    </lineage>
</organism>
<dbReference type="AlphaFoldDB" id="A0A931GZ30"/>
<keyword evidence="3" id="KW-0489">Methyltransferase</keyword>
<keyword evidence="1" id="KW-0812">Transmembrane</keyword>
<evidence type="ECO:0000259" key="2">
    <source>
        <dbReference type="Pfam" id="PF08241"/>
    </source>
</evidence>
<feature type="transmembrane region" description="Helical" evidence="1">
    <location>
        <begin position="16"/>
        <end position="37"/>
    </location>
</feature>
<keyword evidence="1" id="KW-1133">Transmembrane helix</keyword>
<comment type="caution">
    <text evidence="3">The sequence shown here is derived from an EMBL/GenBank/DDBJ whole genome shotgun (WGS) entry which is preliminary data.</text>
</comment>
<feature type="transmembrane region" description="Helical" evidence="1">
    <location>
        <begin position="43"/>
        <end position="66"/>
    </location>
</feature>
<dbReference type="InterPro" id="IPR013216">
    <property type="entry name" value="Methyltransf_11"/>
</dbReference>
<dbReference type="Gene3D" id="3.40.50.150">
    <property type="entry name" value="Vaccinia Virus protein VP39"/>
    <property type="match status" value="1"/>
</dbReference>
<protein>
    <submittedName>
        <fullName evidence="3">Methyltransferase</fullName>
    </submittedName>
</protein>